<protein>
    <recommendedName>
        <fullName evidence="4">Transposase</fullName>
    </recommendedName>
</protein>
<feature type="region of interest" description="Disordered" evidence="1">
    <location>
        <begin position="55"/>
        <end position="99"/>
    </location>
</feature>
<reference evidence="2 3" key="1">
    <citation type="submission" date="2020-09" db="EMBL/GenBank/DDBJ databases">
        <title>Actinomycete isolated from the Camponotus japonicus Mayr.</title>
        <authorList>
            <person name="Gong X."/>
        </authorList>
    </citation>
    <scope>NUCLEOTIDE SEQUENCE [LARGE SCALE GENOMIC DNA]</scope>
    <source>
        <strain evidence="2 3">2C-HV3</strain>
    </source>
</reference>
<evidence type="ECO:0000313" key="3">
    <source>
        <dbReference type="Proteomes" id="UP000653231"/>
    </source>
</evidence>
<evidence type="ECO:0000313" key="2">
    <source>
        <dbReference type="EMBL" id="MBD3144377.1"/>
    </source>
</evidence>
<sequence>MHSGTGKYPRVIEEFAGYLRQRWEQGCTNAEQVYQEIKTMGYCGKATLVRQPVRPVEVQDHHRLPPSPATHRLPGHRMVPPPPRHPRKRRAPASADLGC</sequence>
<accession>A0ABR8L3V4</accession>
<dbReference type="EMBL" id="JACXRZ010000009">
    <property type="protein sequence ID" value="MBD3144377.1"/>
    <property type="molecule type" value="Genomic_DNA"/>
</dbReference>
<evidence type="ECO:0008006" key="4">
    <source>
        <dbReference type="Google" id="ProtNLM"/>
    </source>
</evidence>
<keyword evidence="3" id="KW-1185">Reference proteome</keyword>
<evidence type="ECO:0000256" key="1">
    <source>
        <dbReference type="SAM" id="MobiDB-lite"/>
    </source>
</evidence>
<dbReference type="Proteomes" id="UP000653231">
    <property type="component" value="Unassembled WGS sequence"/>
</dbReference>
<organism evidence="2 3">
    <name type="scientific">Microbispora bryophytorum subsp. camponoti</name>
    <dbReference type="NCBI Taxonomy" id="1677852"/>
    <lineage>
        <taxon>Bacteria</taxon>
        <taxon>Bacillati</taxon>
        <taxon>Actinomycetota</taxon>
        <taxon>Actinomycetes</taxon>
        <taxon>Streptosporangiales</taxon>
        <taxon>Streptosporangiaceae</taxon>
        <taxon>Microbispora</taxon>
    </lineage>
</organism>
<proteinExistence type="predicted"/>
<name>A0ABR8L3V4_9ACTN</name>
<comment type="caution">
    <text evidence="2">The sequence shown here is derived from an EMBL/GenBank/DDBJ whole genome shotgun (WGS) entry which is preliminary data.</text>
</comment>
<gene>
    <name evidence="2" type="ORF">IEQ31_14425</name>
</gene>
<dbReference type="RefSeq" id="WP_191051933.1">
    <property type="nucleotide sequence ID" value="NZ_JACXRZ010000009.1"/>
</dbReference>